<evidence type="ECO:0000313" key="12">
    <source>
        <dbReference type="EMBL" id="TDU42876.1"/>
    </source>
</evidence>
<dbReference type="Gene3D" id="3.40.50.300">
    <property type="entry name" value="P-loop containing nucleotide triphosphate hydrolases"/>
    <property type="match status" value="1"/>
</dbReference>
<keyword evidence="9" id="KW-0812">Transmembrane</keyword>
<evidence type="ECO:0000256" key="7">
    <source>
        <dbReference type="ARBA" id="ARBA00023137"/>
    </source>
</evidence>
<dbReference type="Pfam" id="PF13614">
    <property type="entry name" value="AAA_31"/>
    <property type="match status" value="1"/>
</dbReference>
<dbReference type="Proteomes" id="UP000294689">
    <property type="component" value="Unassembled WGS sequence"/>
</dbReference>
<dbReference type="InterPro" id="IPR025669">
    <property type="entry name" value="AAA_dom"/>
</dbReference>
<evidence type="ECO:0000256" key="6">
    <source>
        <dbReference type="ARBA" id="ARBA00022840"/>
    </source>
</evidence>
<gene>
    <name evidence="12" type="ORF">BXY82_0275</name>
</gene>
<keyword evidence="9" id="KW-0472">Membrane</keyword>
<feature type="transmembrane region" description="Helical" evidence="9">
    <location>
        <begin position="29"/>
        <end position="48"/>
    </location>
</feature>
<protein>
    <recommendedName>
        <fullName evidence="2">non-specific protein-tyrosine kinase</fullName>
        <ecNumber evidence="2">2.7.10.2</ecNumber>
    </recommendedName>
</protein>
<keyword evidence="9" id="KW-1133">Transmembrane helix</keyword>
<evidence type="ECO:0000256" key="9">
    <source>
        <dbReference type="SAM" id="Phobius"/>
    </source>
</evidence>
<name>A0A4V3F939_9FLAO</name>
<dbReference type="InterPro" id="IPR032807">
    <property type="entry name" value="GNVR"/>
</dbReference>
<feature type="domain" description="AAA" evidence="10">
    <location>
        <begin position="582"/>
        <end position="710"/>
    </location>
</feature>
<organism evidence="12 13">
    <name type="scientific">Gelidibacter sediminis</name>
    <dbReference type="NCBI Taxonomy" id="1608710"/>
    <lineage>
        <taxon>Bacteria</taxon>
        <taxon>Pseudomonadati</taxon>
        <taxon>Bacteroidota</taxon>
        <taxon>Flavobacteriia</taxon>
        <taxon>Flavobacteriales</taxon>
        <taxon>Flavobacteriaceae</taxon>
        <taxon>Gelidibacter</taxon>
    </lineage>
</organism>
<sequence>MDNSFNTNAAFEDESNVDLKQEIRKYLRFWPWFVLTLGIALFGAYFYLRYAPRIYQTSATMKILDKSDGLELPTQGFVFKRSNINLENEIQILTSYRILEKVARDLMLNTRFFEEGTIQTTEMAELPFVYEQVIHTDSIKNGMSYVIEVKNAGFEILESRTDQKSIIPNHNTFRVNNTFPFQLKIEDKESLKKLVGKKYIISYGPLRNAALSLKSKIAVEPIGQQSDLLELTVKGQSKEISEKILNGLMGVFNQDGIRDRQSVSKRTLDFIDERFVFLAQELDSIEVSYRDFKQENNVIDIKTDAELGLQLRSASDEEVFRVENQLALEGLLKEALTGTSSNELLPNNIGLESGNINGLINEYNSAIQERDKLVSSGGKNNPTVQLIQSQIDDLKANISRSLNSYHEQLIMSQRQLRARKSKFVGQVAQIPQKEKLLKSIERQQQIKQSLYLLLLTKREEAAINLAITEPSIKVVDYALTSSGPISPKSNIIYAGAVLGGLLVPFGILYLIFMLNTKVQNKEDIIKVNNKVPVIGEIPDMKKNSEIVFEDPNASTVLAESFRILSSNVEYILPVKNDNKGKVIYCTSTIKGEGKTYVSINLSLALSSINRRVLLIGADLRNPQIHTHIKEGKDNAGLSNYLHDPDFDWKSSLVNGFEKHPNHHILLSGDIPPNPAHLLTNGRFTKLIEEAKEEYDYIIVDTAPTILVTDTMLISQLADATVYLARANFTDKNLLKFSKELAETGKLKNMAYVINGVGASKSYGYSYNYGYGYGYGNEGEN</sequence>
<dbReference type="AlphaFoldDB" id="A0A4V3F939"/>
<dbReference type="EC" id="2.7.10.2" evidence="2"/>
<evidence type="ECO:0000256" key="2">
    <source>
        <dbReference type="ARBA" id="ARBA00011903"/>
    </source>
</evidence>
<dbReference type="InterPro" id="IPR027417">
    <property type="entry name" value="P-loop_NTPase"/>
</dbReference>
<evidence type="ECO:0000256" key="4">
    <source>
        <dbReference type="ARBA" id="ARBA00022741"/>
    </source>
</evidence>
<evidence type="ECO:0000313" key="13">
    <source>
        <dbReference type="Proteomes" id="UP000294689"/>
    </source>
</evidence>
<proteinExistence type="inferred from homology"/>
<keyword evidence="3" id="KW-0808">Transferase</keyword>
<dbReference type="InterPro" id="IPR005702">
    <property type="entry name" value="Wzc-like_C"/>
</dbReference>
<comment type="catalytic activity">
    <reaction evidence="8">
        <text>L-tyrosyl-[protein] + ATP = O-phospho-L-tyrosyl-[protein] + ADP + H(+)</text>
        <dbReference type="Rhea" id="RHEA:10596"/>
        <dbReference type="Rhea" id="RHEA-COMP:10136"/>
        <dbReference type="Rhea" id="RHEA-COMP:20101"/>
        <dbReference type="ChEBI" id="CHEBI:15378"/>
        <dbReference type="ChEBI" id="CHEBI:30616"/>
        <dbReference type="ChEBI" id="CHEBI:46858"/>
        <dbReference type="ChEBI" id="CHEBI:61978"/>
        <dbReference type="ChEBI" id="CHEBI:456216"/>
        <dbReference type="EC" id="2.7.10.2"/>
    </reaction>
</comment>
<keyword evidence="13" id="KW-1185">Reference proteome</keyword>
<comment type="similarity">
    <text evidence="1">Belongs to the CpsD/CapB family.</text>
</comment>
<dbReference type="GO" id="GO:0005886">
    <property type="term" value="C:plasma membrane"/>
    <property type="evidence" value="ECO:0007669"/>
    <property type="project" value="TreeGrafter"/>
</dbReference>
<keyword evidence="5" id="KW-0418">Kinase</keyword>
<feature type="domain" description="Tyrosine-protein kinase G-rich" evidence="11">
    <location>
        <begin position="436"/>
        <end position="508"/>
    </location>
</feature>
<evidence type="ECO:0000256" key="1">
    <source>
        <dbReference type="ARBA" id="ARBA00007316"/>
    </source>
</evidence>
<dbReference type="InterPro" id="IPR050445">
    <property type="entry name" value="Bact_polysacc_biosynth/exp"/>
</dbReference>
<dbReference type="CDD" id="cd05387">
    <property type="entry name" value="BY-kinase"/>
    <property type="match status" value="1"/>
</dbReference>
<dbReference type="PANTHER" id="PTHR32309">
    <property type="entry name" value="TYROSINE-PROTEIN KINASE"/>
    <property type="match status" value="1"/>
</dbReference>
<dbReference type="SUPFAM" id="SSF52540">
    <property type="entry name" value="P-loop containing nucleoside triphosphate hydrolases"/>
    <property type="match status" value="1"/>
</dbReference>
<keyword evidence="6" id="KW-0067">ATP-binding</keyword>
<evidence type="ECO:0000256" key="8">
    <source>
        <dbReference type="ARBA" id="ARBA00051245"/>
    </source>
</evidence>
<keyword evidence="7" id="KW-0829">Tyrosine-protein kinase</keyword>
<dbReference type="OrthoDB" id="9794577at2"/>
<dbReference type="GO" id="GO:0004715">
    <property type="term" value="F:non-membrane spanning protein tyrosine kinase activity"/>
    <property type="evidence" value="ECO:0007669"/>
    <property type="project" value="UniProtKB-EC"/>
</dbReference>
<accession>A0A4V3F939</accession>
<dbReference type="NCBIfam" id="TIGR01007">
    <property type="entry name" value="eps_fam"/>
    <property type="match status" value="1"/>
</dbReference>
<evidence type="ECO:0000259" key="11">
    <source>
        <dbReference type="Pfam" id="PF13807"/>
    </source>
</evidence>
<comment type="caution">
    <text evidence="12">The sequence shown here is derived from an EMBL/GenBank/DDBJ whole genome shotgun (WGS) entry which is preliminary data.</text>
</comment>
<evidence type="ECO:0000256" key="5">
    <source>
        <dbReference type="ARBA" id="ARBA00022777"/>
    </source>
</evidence>
<reference evidence="12 13" key="1">
    <citation type="submission" date="2019-03" db="EMBL/GenBank/DDBJ databases">
        <title>Genomic Encyclopedia of Archaeal and Bacterial Type Strains, Phase II (KMG-II): from individual species to whole genera.</title>
        <authorList>
            <person name="Goeker M."/>
        </authorList>
    </citation>
    <scope>NUCLEOTIDE SEQUENCE [LARGE SCALE GENOMIC DNA]</scope>
    <source>
        <strain evidence="12 13">DSM 28135</strain>
    </source>
</reference>
<dbReference type="Pfam" id="PF13807">
    <property type="entry name" value="GNVR"/>
    <property type="match status" value="1"/>
</dbReference>
<dbReference type="RefSeq" id="WP_133756383.1">
    <property type="nucleotide sequence ID" value="NZ_SOBW01000007.1"/>
</dbReference>
<feature type="transmembrane region" description="Helical" evidence="9">
    <location>
        <begin position="491"/>
        <end position="512"/>
    </location>
</feature>
<evidence type="ECO:0000259" key="10">
    <source>
        <dbReference type="Pfam" id="PF13614"/>
    </source>
</evidence>
<evidence type="ECO:0000256" key="3">
    <source>
        <dbReference type="ARBA" id="ARBA00022679"/>
    </source>
</evidence>
<dbReference type="EMBL" id="SOBW01000007">
    <property type="protein sequence ID" value="TDU42876.1"/>
    <property type="molecule type" value="Genomic_DNA"/>
</dbReference>
<dbReference type="GO" id="GO:0005524">
    <property type="term" value="F:ATP binding"/>
    <property type="evidence" value="ECO:0007669"/>
    <property type="project" value="UniProtKB-KW"/>
</dbReference>
<dbReference type="PANTHER" id="PTHR32309:SF13">
    <property type="entry name" value="FERRIC ENTEROBACTIN TRANSPORT PROTEIN FEPE"/>
    <property type="match status" value="1"/>
</dbReference>
<keyword evidence="4" id="KW-0547">Nucleotide-binding</keyword>